<keyword evidence="1" id="KW-0472">Membrane</keyword>
<dbReference type="EMBL" id="JAPJDZ010000010">
    <property type="protein sequence ID" value="MDP5135560.1"/>
    <property type="molecule type" value="Genomic_DNA"/>
</dbReference>
<gene>
    <name evidence="2" type="ORF">ORJ04_06305</name>
</gene>
<evidence type="ECO:0000256" key="1">
    <source>
        <dbReference type="SAM" id="Phobius"/>
    </source>
</evidence>
<dbReference type="RefSeq" id="WP_305974581.1">
    <property type="nucleotide sequence ID" value="NZ_JAPJDZ010000010.1"/>
</dbReference>
<sequence>MQKQQRIKDIDKQVIKITLLEAPGSLLFGVGLYAKFTDDGASILPILQDQAVVNSIIVVGAAIMLWGTYKILMLTQEKSRLQKKTNH</sequence>
<keyword evidence="1" id="KW-0812">Transmembrane</keyword>
<protein>
    <submittedName>
        <fullName evidence="2">Uncharacterized protein</fullName>
    </submittedName>
</protein>
<keyword evidence="1" id="KW-1133">Transmembrane helix</keyword>
<evidence type="ECO:0000313" key="3">
    <source>
        <dbReference type="Proteomes" id="UP001231109"/>
    </source>
</evidence>
<organism evidence="2 3">
    <name type="scientific">Rheinheimera baltica</name>
    <dbReference type="NCBI Taxonomy" id="67576"/>
    <lineage>
        <taxon>Bacteria</taxon>
        <taxon>Pseudomonadati</taxon>
        <taxon>Pseudomonadota</taxon>
        <taxon>Gammaproteobacteria</taxon>
        <taxon>Chromatiales</taxon>
        <taxon>Chromatiaceae</taxon>
        <taxon>Rheinheimera</taxon>
    </lineage>
</organism>
<feature type="transmembrane region" description="Helical" evidence="1">
    <location>
        <begin position="14"/>
        <end position="34"/>
    </location>
</feature>
<keyword evidence="3" id="KW-1185">Reference proteome</keyword>
<dbReference type="Proteomes" id="UP001231109">
    <property type="component" value="Unassembled WGS sequence"/>
</dbReference>
<feature type="transmembrane region" description="Helical" evidence="1">
    <location>
        <begin position="54"/>
        <end position="74"/>
    </location>
</feature>
<accession>A0ABT9HWP7</accession>
<proteinExistence type="predicted"/>
<comment type="caution">
    <text evidence="2">The sequence shown here is derived from an EMBL/GenBank/DDBJ whole genome shotgun (WGS) entry which is preliminary data.</text>
</comment>
<reference evidence="2 3" key="1">
    <citation type="submission" date="2022-11" db="EMBL/GenBank/DDBJ databases">
        <title>Viruses from the air-sea interface of a natural surface slick.</title>
        <authorList>
            <person name="Rahlff J."/>
            <person name="Holmfeldt K."/>
        </authorList>
    </citation>
    <scope>NUCLEOTIDE SEQUENCE [LARGE SCALE GENOMIC DNA]</scope>
    <source>
        <strain evidence="2 3">SMS4</strain>
    </source>
</reference>
<evidence type="ECO:0000313" key="2">
    <source>
        <dbReference type="EMBL" id="MDP5135560.1"/>
    </source>
</evidence>
<name>A0ABT9HWP7_9GAMM</name>